<reference evidence="3 4" key="1">
    <citation type="submission" date="2023-11" db="EMBL/GenBank/DDBJ databases">
        <title>Coraliomargarita sp. nov., isolated from marine algae.</title>
        <authorList>
            <person name="Lee J.K."/>
            <person name="Baek J.H."/>
            <person name="Kim J.M."/>
            <person name="Choi D.G."/>
            <person name="Jeon C.O."/>
        </authorList>
    </citation>
    <scope>NUCLEOTIDE SEQUENCE [LARGE SCALE GENOMIC DNA]</scope>
    <source>
        <strain evidence="3 4">J2-16</strain>
    </source>
</reference>
<evidence type="ECO:0000313" key="4">
    <source>
        <dbReference type="Proteomes" id="UP001324993"/>
    </source>
</evidence>
<keyword evidence="2" id="KW-0677">Repeat</keyword>
<keyword evidence="1" id="KW-0433">Leucine-rich repeat</keyword>
<dbReference type="PANTHER" id="PTHR46652:SF3">
    <property type="entry name" value="LEUCINE-RICH REPEAT-CONTAINING PROTEIN 9"/>
    <property type="match status" value="1"/>
</dbReference>
<gene>
    <name evidence="3" type="ORF">SH580_10615</name>
</gene>
<dbReference type="EMBL" id="CP138858">
    <property type="protein sequence ID" value="WPJ98151.1"/>
    <property type="molecule type" value="Genomic_DNA"/>
</dbReference>
<dbReference type="InterPro" id="IPR050836">
    <property type="entry name" value="SDS22/Internalin_LRR"/>
</dbReference>
<dbReference type="Proteomes" id="UP001324993">
    <property type="component" value="Chromosome"/>
</dbReference>
<dbReference type="PROSITE" id="PS00018">
    <property type="entry name" value="EF_HAND_1"/>
    <property type="match status" value="1"/>
</dbReference>
<evidence type="ECO:0000256" key="2">
    <source>
        <dbReference type="ARBA" id="ARBA00022737"/>
    </source>
</evidence>
<name>A0ABZ0RSU3_9BACT</name>
<dbReference type="PROSITE" id="PS51450">
    <property type="entry name" value="LRR"/>
    <property type="match status" value="2"/>
</dbReference>
<keyword evidence="4" id="KW-1185">Reference proteome</keyword>
<dbReference type="SUPFAM" id="SSF52058">
    <property type="entry name" value="L domain-like"/>
    <property type="match status" value="2"/>
</dbReference>
<dbReference type="Gene3D" id="3.80.10.10">
    <property type="entry name" value="Ribonuclease Inhibitor"/>
    <property type="match status" value="5"/>
</dbReference>
<dbReference type="InterPro" id="IPR032675">
    <property type="entry name" value="LRR_dom_sf"/>
</dbReference>
<dbReference type="RefSeq" id="WP_319834954.1">
    <property type="nucleotide sequence ID" value="NZ_CP138858.1"/>
</dbReference>
<proteinExistence type="predicted"/>
<organism evidence="3 4">
    <name type="scientific">Coraliomargarita algicola</name>
    <dbReference type="NCBI Taxonomy" id="3092156"/>
    <lineage>
        <taxon>Bacteria</taxon>
        <taxon>Pseudomonadati</taxon>
        <taxon>Verrucomicrobiota</taxon>
        <taxon>Opitutia</taxon>
        <taxon>Puniceicoccales</taxon>
        <taxon>Coraliomargaritaceae</taxon>
        <taxon>Coraliomargarita</taxon>
    </lineage>
</organism>
<dbReference type="PANTHER" id="PTHR46652">
    <property type="entry name" value="LEUCINE-RICH REPEAT AND IQ DOMAIN-CONTAINING PROTEIN 1-RELATED"/>
    <property type="match status" value="1"/>
</dbReference>
<protein>
    <recommendedName>
        <fullName evidence="5">Leucine-rich repeat domain-containing protein</fullName>
    </recommendedName>
</protein>
<evidence type="ECO:0000256" key="1">
    <source>
        <dbReference type="ARBA" id="ARBA00022614"/>
    </source>
</evidence>
<dbReference type="InterPro" id="IPR001611">
    <property type="entry name" value="Leu-rich_rpt"/>
</dbReference>
<sequence length="1164" mass="127148">MIVSQSIADVFPDQDEDGFIDAIELRYAGTWSVTNPELTPDHGTPLMIGTVSTWGDFQRFPETDQAVALDASGYTGSEFVLVLKGDGRVLDWSAQANSIQERLYGSSDWAGTHPREWRGIVAIEAAPFGVFGIDAEGNIHYCAEPWAVSAVQGLSDVLQIETSYDSLIALTVGGNIATAVDGWSDPLKAKVPVLSEDTEFDGIAVRVAAGKDVFAVVSRYGNFKLWGTTAAMAAMDTSAFASMPILDFELSAVDHSGLAIRASSGLSILFGADKSGGIDPFVSQAVKTPNSTGDFSTLSDHRLETSASLNDDEIHASTNWEYVDIASTDSALFGITRDGTPLEWAVAEELGVHSPVYLNDGDWNSLNGLSLLNSPVMSLAGLERANNLQSLFIEQSYIEDLSPLIDLDDLEYLRVSDSPILDLSALDQLPLRQLELAGLPSASELDSAKGFERLRAVARLEQRFGANVGASLNANFGWHHQFDPQLAAWIGSALESLGSVSTLDTSLSAAVGLELSDLRGLSLFDQLEVLRIPDQNVVDLSELADLPQLWEVDLSNNPVVDLSPLLSLRSLHEVDITDTGAAELLANASAEMPAAIELRAVVAELERRGVDVTNDSWTARNDWHLHFAEDTAAAIRDYLNLTDVELTFAQLEQVKEFNVDARFDEEFFITDLSGLQYAWQLEEVKLIEQGVTDIAPLKYLPNLYRLSVIHYDMSETERRLSDLSPLAGHPALEEIFLMGTNVLDVSPLYNLPFLQYLELNSTFADELYSYGDEENPVAIAIREEVALLEASGVQVIFDGESRNDWWRIFEPALALAWRDAYGWGDYLVLSDLESATNLSFSQAGIRDLSGMELAYQVVILDLEDNVITDLKPLAGATKLSTLSLNDNPVADLSPVLSLQSLGVLDIDGTFAAELYQAGQRTFLHYDSVARKLYRQLSAWDQAGGGLNSGGDNRDDWWCLFAPELADVLVEAARGGDGDYTLSLSDLDSVRTLSATRDDLRPIARLTGIQYLLELEEVNLPDQAISDLAPFSEVPTLTKLDLSNSKLNQWPINRVSDLSPLAGSLLLNNLNIENTDVLDLDPLLDLPSLSSLLIDGTFAADLIMRGASESPRAIRAKEIAQQFSLAPTSSEREDWWRVFDPALGSALAAEVGWGRGRFLWMLSRD</sequence>
<dbReference type="InterPro" id="IPR018247">
    <property type="entry name" value="EF_Hand_1_Ca_BS"/>
</dbReference>
<evidence type="ECO:0008006" key="5">
    <source>
        <dbReference type="Google" id="ProtNLM"/>
    </source>
</evidence>
<evidence type="ECO:0000313" key="3">
    <source>
        <dbReference type="EMBL" id="WPJ98151.1"/>
    </source>
</evidence>
<accession>A0ABZ0RSU3</accession>